<dbReference type="Pfam" id="PF12849">
    <property type="entry name" value="PBP_like_2"/>
    <property type="match status" value="1"/>
</dbReference>
<keyword evidence="1" id="KW-0732">Signal</keyword>
<organism evidence="3 4">
    <name type="scientific">Kaistella pullorum</name>
    <dbReference type="NCBI Taxonomy" id="2763074"/>
    <lineage>
        <taxon>Bacteria</taxon>
        <taxon>Pseudomonadati</taxon>
        <taxon>Bacteroidota</taxon>
        <taxon>Flavobacteriia</taxon>
        <taxon>Flavobacteriales</taxon>
        <taxon>Weeksellaceae</taxon>
        <taxon>Chryseobacterium group</taxon>
        <taxon>Kaistella</taxon>
    </lineage>
</organism>
<keyword evidence="4" id="KW-1185">Reference proteome</keyword>
<dbReference type="SUPFAM" id="SSF53850">
    <property type="entry name" value="Periplasmic binding protein-like II"/>
    <property type="match status" value="1"/>
</dbReference>
<dbReference type="EMBL" id="JACSPS010000001">
    <property type="protein sequence ID" value="MBD8017703.1"/>
    <property type="molecule type" value="Genomic_DNA"/>
</dbReference>
<dbReference type="PANTHER" id="PTHR30570:SF1">
    <property type="entry name" value="PHOSPHATE-BINDING PROTEIN PSTS"/>
    <property type="match status" value="1"/>
</dbReference>
<dbReference type="PROSITE" id="PS51257">
    <property type="entry name" value="PROKAR_LIPOPROTEIN"/>
    <property type="match status" value="1"/>
</dbReference>
<protein>
    <submittedName>
        <fullName evidence="3">Substrate-binding domain-containing protein</fullName>
    </submittedName>
</protein>
<evidence type="ECO:0000313" key="4">
    <source>
        <dbReference type="Proteomes" id="UP000626242"/>
    </source>
</evidence>
<dbReference type="PANTHER" id="PTHR30570">
    <property type="entry name" value="PERIPLASMIC PHOSPHATE BINDING COMPONENT OF PHOSPHATE ABC TRANSPORTER"/>
    <property type="match status" value="1"/>
</dbReference>
<dbReference type="InterPro" id="IPR024370">
    <property type="entry name" value="PBP_domain"/>
</dbReference>
<comment type="caution">
    <text evidence="3">The sequence shown here is derived from an EMBL/GenBank/DDBJ whole genome shotgun (WGS) entry which is preliminary data.</text>
</comment>
<dbReference type="InterPro" id="IPR050811">
    <property type="entry name" value="Phosphate_ABC_transporter"/>
</dbReference>
<proteinExistence type="predicted"/>
<evidence type="ECO:0000256" key="1">
    <source>
        <dbReference type="ARBA" id="ARBA00022729"/>
    </source>
</evidence>
<reference evidence="3 4" key="1">
    <citation type="submission" date="2020-08" db="EMBL/GenBank/DDBJ databases">
        <title>A Genomic Blueprint of the Chicken Gut Microbiome.</title>
        <authorList>
            <person name="Gilroy R."/>
            <person name="Ravi A."/>
            <person name="Getino M."/>
            <person name="Pursley I."/>
            <person name="Horton D.L."/>
            <person name="Alikhan N.-F."/>
            <person name="Baker D."/>
            <person name="Gharbi K."/>
            <person name="Hall N."/>
            <person name="Watson M."/>
            <person name="Adriaenssens E.M."/>
            <person name="Foster-Nyarko E."/>
            <person name="Jarju S."/>
            <person name="Secka A."/>
            <person name="Antonio M."/>
            <person name="Oren A."/>
            <person name="Chaudhuri R."/>
            <person name="La Ragione R.M."/>
            <person name="Hildebrand F."/>
            <person name="Pallen M.J."/>
        </authorList>
    </citation>
    <scope>NUCLEOTIDE SEQUENCE [LARGE SCALE GENOMIC DNA]</scope>
    <source>
        <strain evidence="3 4">Sa1CVA4</strain>
    </source>
</reference>
<evidence type="ECO:0000313" key="3">
    <source>
        <dbReference type="EMBL" id="MBD8017703.1"/>
    </source>
</evidence>
<dbReference type="RefSeq" id="WP_251832899.1">
    <property type="nucleotide sequence ID" value="NZ_JACSPS010000001.1"/>
</dbReference>
<gene>
    <name evidence="3" type="ORF">H9628_04400</name>
</gene>
<evidence type="ECO:0000259" key="2">
    <source>
        <dbReference type="Pfam" id="PF12849"/>
    </source>
</evidence>
<feature type="domain" description="PBP" evidence="2">
    <location>
        <begin position="27"/>
        <end position="262"/>
    </location>
</feature>
<dbReference type="Proteomes" id="UP000626242">
    <property type="component" value="Unassembled WGS sequence"/>
</dbReference>
<accession>A0ABR8WL67</accession>
<dbReference type="Gene3D" id="3.40.190.10">
    <property type="entry name" value="Periplasmic binding protein-like II"/>
    <property type="match status" value="2"/>
</dbReference>
<name>A0ABR8WL67_9FLAO</name>
<sequence>MKYRIILLIALFTLASSCKKNERVIDDPSQGTITIAADESFQSVIEALTSRYMALNPATKINVEIKKEDLAFLDLLENKVRAIVLSRDLTVREKKAFKDKIDLEIQPAKFAVDAVVFVVAKNSPLTSVSLEHLKSELLSDEKNIIFDGANASNLNFVAQKFKMLPSDLKFSVIAGNRNIIQQINNYPGKIGVVSLNTLSRPYDKESEELRNSVKILGVESEGKVYSPDITTLRNMSYPFTRVLYFITNEPYYGLGNGLIRFSCQQLGQIVVQKEGLQPYNIIPREVQMR</sequence>